<feature type="compositionally biased region" description="Low complexity" evidence="1">
    <location>
        <begin position="1"/>
        <end position="18"/>
    </location>
</feature>
<keyword evidence="3" id="KW-0067">ATP-binding</keyword>
<accession>A0ABS6CVY8</accession>
<proteinExistence type="predicted"/>
<keyword evidence="2" id="KW-0472">Membrane</keyword>
<feature type="transmembrane region" description="Helical" evidence="2">
    <location>
        <begin position="48"/>
        <end position="65"/>
    </location>
</feature>
<evidence type="ECO:0000313" key="3">
    <source>
        <dbReference type="EMBL" id="MBU3871116.1"/>
    </source>
</evidence>
<evidence type="ECO:0000256" key="1">
    <source>
        <dbReference type="SAM" id="MobiDB-lite"/>
    </source>
</evidence>
<dbReference type="GO" id="GO:0005524">
    <property type="term" value="F:ATP binding"/>
    <property type="evidence" value="ECO:0007669"/>
    <property type="project" value="UniProtKB-KW"/>
</dbReference>
<keyword evidence="2" id="KW-1133">Transmembrane helix</keyword>
<keyword evidence="2" id="KW-0812">Transmembrane</keyword>
<dbReference type="Proteomes" id="UP000720508">
    <property type="component" value="Unassembled WGS sequence"/>
</dbReference>
<sequence>MSGTSAPRRGPAPAAGPGRFMGGQPTERSLDFRGSGRRLLARLRPERGIALLVLALGTGSVALAVV</sequence>
<evidence type="ECO:0000256" key="2">
    <source>
        <dbReference type="SAM" id="Phobius"/>
    </source>
</evidence>
<feature type="non-terminal residue" evidence="3">
    <location>
        <position position="66"/>
    </location>
</feature>
<feature type="region of interest" description="Disordered" evidence="1">
    <location>
        <begin position="1"/>
        <end position="32"/>
    </location>
</feature>
<dbReference type="EMBL" id="JAHLEM010000941">
    <property type="protein sequence ID" value="MBU3871116.1"/>
    <property type="molecule type" value="Genomic_DNA"/>
</dbReference>
<keyword evidence="4" id="KW-1185">Reference proteome</keyword>
<comment type="caution">
    <text evidence="3">The sequence shown here is derived from an EMBL/GenBank/DDBJ whole genome shotgun (WGS) entry which is preliminary data.</text>
</comment>
<keyword evidence="3" id="KW-0547">Nucleotide-binding</keyword>
<name>A0ABS6CVY8_9ACTN</name>
<gene>
    <name evidence="3" type="ORF">KN815_45830</name>
</gene>
<protein>
    <submittedName>
        <fullName evidence="3">ABC transporter ATP-binding protein</fullName>
    </submittedName>
</protein>
<evidence type="ECO:0000313" key="4">
    <source>
        <dbReference type="Proteomes" id="UP000720508"/>
    </source>
</evidence>
<organism evidence="3 4">
    <name type="scientific">Streptomyces niphimycinicus</name>
    <dbReference type="NCBI Taxonomy" id="2842201"/>
    <lineage>
        <taxon>Bacteria</taxon>
        <taxon>Bacillati</taxon>
        <taxon>Actinomycetota</taxon>
        <taxon>Actinomycetes</taxon>
        <taxon>Kitasatosporales</taxon>
        <taxon>Streptomycetaceae</taxon>
        <taxon>Streptomyces</taxon>
    </lineage>
</organism>
<reference evidence="3 4" key="1">
    <citation type="submission" date="2021-06" db="EMBL/GenBank/DDBJ databases">
        <authorList>
            <person name="Pan X."/>
        </authorList>
    </citation>
    <scope>NUCLEOTIDE SEQUENCE [LARGE SCALE GENOMIC DNA]</scope>
    <source>
        <strain evidence="3 4">4503</strain>
    </source>
</reference>